<reference evidence="2 3" key="1">
    <citation type="journal article" date="2018" name="BMC Genomics">
        <title>Comparative genome analyses reveal sequence features reflecting distinct modes of host-adaptation between dicot and monocot powdery mildew.</title>
        <authorList>
            <person name="Wu Y."/>
            <person name="Ma X."/>
            <person name="Pan Z."/>
            <person name="Kale S.D."/>
            <person name="Song Y."/>
            <person name="King H."/>
            <person name="Zhang Q."/>
            <person name="Presley C."/>
            <person name="Deng X."/>
            <person name="Wei C.I."/>
            <person name="Xiao S."/>
        </authorList>
    </citation>
    <scope>NUCLEOTIDE SEQUENCE [LARGE SCALE GENOMIC DNA]</scope>
    <source>
        <strain evidence="2">UCSC1</strain>
    </source>
</reference>
<name>A0A420IKE1_9PEZI</name>
<feature type="region of interest" description="Disordered" evidence="1">
    <location>
        <begin position="1"/>
        <end position="24"/>
    </location>
</feature>
<evidence type="ECO:0000313" key="2">
    <source>
        <dbReference type="EMBL" id="RKF74993.1"/>
    </source>
</evidence>
<comment type="caution">
    <text evidence="2">The sequence shown here is derived from an EMBL/GenBank/DDBJ whole genome shotgun (WGS) entry which is preliminary data.</text>
</comment>
<organism evidence="2 3">
    <name type="scientific">Golovinomyces cichoracearum</name>
    <dbReference type="NCBI Taxonomy" id="62708"/>
    <lineage>
        <taxon>Eukaryota</taxon>
        <taxon>Fungi</taxon>
        <taxon>Dikarya</taxon>
        <taxon>Ascomycota</taxon>
        <taxon>Pezizomycotina</taxon>
        <taxon>Leotiomycetes</taxon>
        <taxon>Erysiphales</taxon>
        <taxon>Erysiphaceae</taxon>
        <taxon>Golovinomyces</taxon>
    </lineage>
</organism>
<protein>
    <submittedName>
        <fullName evidence="2">Uncharacterized protein</fullName>
    </submittedName>
</protein>
<evidence type="ECO:0000256" key="1">
    <source>
        <dbReference type="SAM" id="MobiDB-lite"/>
    </source>
</evidence>
<accession>A0A420IKE1</accession>
<proteinExistence type="predicted"/>
<feature type="compositionally biased region" description="Low complexity" evidence="1">
    <location>
        <begin position="1"/>
        <end position="23"/>
    </location>
</feature>
<evidence type="ECO:0000313" key="3">
    <source>
        <dbReference type="Proteomes" id="UP000285405"/>
    </source>
</evidence>
<dbReference type="EMBL" id="MCBR01008163">
    <property type="protein sequence ID" value="RKF74993.1"/>
    <property type="molecule type" value="Genomic_DNA"/>
</dbReference>
<sequence>MRYTFSIDTDSSSENSNDSSSNIEFHEVSEFPVSNPFINTGEERRIHTSVTVVMSGAPEDKQEIYDSEELSDVMSGLNYEQIQGSAKSENLLRIASAIENVPPEVQRHLLEILEGVGI</sequence>
<dbReference type="OrthoDB" id="5269073at2759"/>
<gene>
    <name evidence="2" type="ORF">GcC1_081026</name>
</gene>
<dbReference type="Proteomes" id="UP000285405">
    <property type="component" value="Unassembled WGS sequence"/>
</dbReference>
<dbReference type="AlphaFoldDB" id="A0A420IKE1"/>